<dbReference type="AlphaFoldDB" id="A0A7W1XAT9"/>
<name>A0A7W1XAT9_9BACL</name>
<dbReference type="OrthoDB" id="9807907at2"/>
<keyword evidence="2" id="KW-0547">Nucleotide-binding</keyword>
<protein>
    <submittedName>
        <fullName evidence="2">ATP-binding protein</fullName>
    </submittedName>
</protein>
<feature type="domain" description="Schlafen AlbA-2" evidence="1">
    <location>
        <begin position="19"/>
        <end position="134"/>
    </location>
</feature>
<dbReference type="Pfam" id="PF04326">
    <property type="entry name" value="SLFN_AlbA_2"/>
    <property type="match status" value="1"/>
</dbReference>
<accession>A0A7W1XAT9</accession>
<evidence type="ECO:0000313" key="2">
    <source>
        <dbReference type="EMBL" id="MBA4543265.1"/>
    </source>
</evidence>
<evidence type="ECO:0000259" key="1">
    <source>
        <dbReference type="Pfam" id="PF04326"/>
    </source>
</evidence>
<proteinExistence type="predicted"/>
<dbReference type="InterPro" id="IPR038461">
    <property type="entry name" value="Schlafen_AlbA_2_dom_sf"/>
</dbReference>
<evidence type="ECO:0000313" key="3">
    <source>
        <dbReference type="Proteomes" id="UP000530514"/>
    </source>
</evidence>
<dbReference type="Proteomes" id="UP000530514">
    <property type="component" value="Unassembled WGS sequence"/>
</dbReference>
<dbReference type="GO" id="GO:0005524">
    <property type="term" value="F:ATP binding"/>
    <property type="evidence" value="ECO:0007669"/>
    <property type="project" value="UniProtKB-KW"/>
</dbReference>
<dbReference type="PANTHER" id="PTHR30595">
    <property type="entry name" value="GLPR-RELATED TRANSCRIPTIONAL REPRESSOR"/>
    <property type="match status" value="1"/>
</dbReference>
<keyword evidence="2" id="KW-0067">ATP-binding</keyword>
<organism evidence="2 3">
    <name type="scientific">Thermoactinomyces daqus</name>
    <dbReference type="NCBI Taxonomy" id="1329516"/>
    <lineage>
        <taxon>Bacteria</taxon>
        <taxon>Bacillati</taxon>
        <taxon>Bacillota</taxon>
        <taxon>Bacilli</taxon>
        <taxon>Bacillales</taxon>
        <taxon>Thermoactinomycetaceae</taxon>
        <taxon>Thermoactinomyces</taxon>
    </lineage>
</organism>
<dbReference type="EMBL" id="JACEIP010000013">
    <property type="protein sequence ID" value="MBA4543265.1"/>
    <property type="molecule type" value="Genomic_DNA"/>
</dbReference>
<dbReference type="InterPro" id="IPR007421">
    <property type="entry name" value="Schlafen_AlbA_2_dom"/>
</dbReference>
<keyword evidence="3" id="KW-1185">Reference proteome</keyword>
<comment type="caution">
    <text evidence="2">The sequence shown here is derived from an EMBL/GenBank/DDBJ whole genome shotgun (WGS) entry which is preliminary data.</text>
</comment>
<sequence length="281" mass="32658">MEIRKITSKEKKKLLELQEDHFHEIKSIRIKPSDLQKHFVAFANADGGEIYIGIEDKKSTGERIIGFKNIEDANDIISTLMETTKPSVENVDIEFLDFGKYGFVLHLLIPKSPRVHYTANEECYIRLNASSKKIKGEKIIKLSYSKGHYNYEKVSIQEVEIDDIITSRYLSDYMKRVETSLSEEKFLRKQKLVQRSENGSYHPNVGCILLFDEEPQASLDTRCAIKVYRLRTTDTEYKREYLEGKPITINGPIEQQIKKAIECVQNFIKDATYQDQVQNYV</sequence>
<dbReference type="PANTHER" id="PTHR30595:SF6">
    <property type="entry name" value="SCHLAFEN ALBA-2 DOMAIN-CONTAINING PROTEIN"/>
    <property type="match status" value="1"/>
</dbReference>
<dbReference type="RefSeq" id="WP_052154151.1">
    <property type="nucleotide sequence ID" value="NZ_JACEIP010000013.1"/>
</dbReference>
<gene>
    <name evidence="2" type="ORF">H1164_10190</name>
</gene>
<reference evidence="2 3" key="1">
    <citation type="submission" date="2020-07" db="EMBL/GenBank/DDBJ databases">
        <authorList>
            <person name="Feng H."/>
        </authorList>
    </citation>
    <scope>NUCLEOTIDE SEQUENCE [LARGE SCALE GENOMIC DNA]</scope>
    <source>
        <strain evidence="3">s-11</strain>
    </source>
</reference>
<dbReference type="Gene3D" id="3.30.950.30">
    <property type="entry name" value="Schlafen, AAA domain"/>
    <property type="match status" value="1"/>
</dbReference>